<dbReference type="RefSeq" id="WP_215918103.1">
    <property type="nucleotide sequence ID" value="NZ_JAHKNI010000005.1"/>
</dbReference>
<evidence type="ECO:0000313" key="1">
    <source>
        <dbReference type="EMBL" id="MBU3063191.1"/>
    </source>
</evidence>
<organism evidence="1 2">
    <name type="scientific">Nocardia albiluteola</name>
    <dbReference type="NCBI Taxonomy" id="2842303"/>
    <lineage>
        <taxon>Bacteria</taxon>
        <taxon>Bacillati</taxon>
        <taxon>Actinomycetota</taxon>
        <taxon>Actinomycetes</taxon>
        <taxon>Mycobacteriales</taxon>
        <taxon>Nocardiaceae</taxon>
        <taxon>Nocardia</taxon>
    </lineage>
</organism>
<protein>
    <submittedName>
        <fullName evidence="1">Uncharacterized protein</fullName>
    </submittedName>
</protein>
<keyword evidence="2" id="KW-1185">Reference proteome</keyword>
<comment type="caution">
    <text evidence="1">The sequence shown here is derived from an EMBL/GenBank/DDBJ whole genome shotgun (WGS) entry which is preliminary data.</text>
</comment>
<sequence length="85" mass="9413">MSSNSGERVEGWEPAVIDPFRGITEGAKPVWVRLDALMIRNPGKPVRQNGAGIDMTGEVPGMLREWIPTGKGDWMGLWTGFETDR</sequence>
<name>A0ABS6B166_9NOCA</name>
<gene>
    <name evidence="1" type="ORF">KO481_16850</name>
</gene>
<proteinExistence type="predicted"/>
<accession>A0ABS6B166</accession>
<dbReference type="EMBL" id="JAHKNI010000005">
    <property type="protein sequence ID" value="MBU3063191.1"/>
    <property type="molecule type" value="Genomic_DNA"/>
</dbReference>
<evidence type="ECO:0000313" key="2">
    <source>
        <dbReference type="Proteomes" id="UP000733379"/>
    </source>
</evidence>
<reference evidence="1 2" key="1">
    <citation type="submission" date="2021-06" db="EMBL/GenBank/DDBJ databases">
        <title>Actinomycetes sequencing.</title>
        <authorList>
            <person name="Shan Q."/>
        </authorList>
    </citation>
    <scope>NUCLEOTIDE SEQUENCE [LARGE SCALE GENOMIC DNA]</scope>
    <source>
        <strain evidence="1 2">NEAU-G5</strain>
    </source>
</reference>
<dbReference type="Proteomes" id="UP000733379">
    <property type="component" value="Unassembled WGS sequence"/>
</dbReference>